<organism evidence="1">
    <name type="scientific">Echinostoma caproni</name>
    <dbReference type="NCBI Taxonomy" id="27848"/>
    <lineage>
        <taxon>Eukaryota</taxon>
        <taxon>Metazoa</taxon>
        <taxon>Spiralia</taxon>
        <taxon>Lophotrochozoa</taxon>
        <taxon>Platyhelminthes</taxon>
        <taxon>Trematoda</taxon>
        <taxon>Digenea</taxon>
        <taxon>Plagiorchiida</taxon>
        <taxon>Echinostomata</taxon>
        <taxon>Echinostomatoidea</taxon>
        <taxon>Echinostomatidae</taxon>
        <taxon>Echinostoma</taxon>
    </lineage>
</organism>
<proteinExistence type="predicted"/>
<sequence>LLHGQVEQAEAVLGLALGEHKVPPGSHNLHSSNADPAVWLTRAIARYLCAKHEYQTTRYLEGARHDLEHAEKLLSVACERDCNITWPHFHYAKGQVLCQLGEFEQSAEQFTKGKPVDTFLN</sequence>
<evidence type="ECO:0000313" key="1">
    <source>
        <dbReference type="WBParaSite" id="ECPE_0000073101-mRNA-1"/>
    </source>
</evidence>
<protein>
    <submittedName>
        <fullName evidence="1">TPR_REGION domain-containing protein</fullName>
    </submittedName>
</protein>
<dbReference type="AlphaFoldDB" id="A0A183A196"/>
<accession>A0A183A196</accession>
<reference evidence="1" key="1">
    <citation type="submission" date="2016-06" db="UniProtKB">
        <authorList>
            <consortium name="WormBaseParasite"/>
        </authorList>
    </citation>
    <scope>IDENTIFICATION</scope>
</reference>
<name>A0A183A196_9TREM</name>
<dbReference type="WBParaSite" id="ECPE_0000073101-mRNA-1">
    <property type="protein sequence ID" value="ECPE_0000073101-mRNA-1"/>
    <property type="gene ID" value="ECPE_0000073101"/>
</dbReference>